<evidence type="ECO:0000313" key="1">
    <source>
        <dbReference type="EMBL" id="GAA0765993.1"/>
    </source>
</evidence>
<keyword evidence="2" id="KW-1185">Reference proteome</keyword>
<proteinExistence type="predicted"/>
<dbReference type="RefSeq" id="WP_343823005.1">
    <property type="nucleotide sequence ID" value="NZ_BAAACI010000001.1"/>
</dbReference>
<accession>A0ABP3VRM3</accession>
<organism evidence="1 2">
    <name type="scientific">Clostridium subterminale</name>
    <dbReference type="NCBI Taxonomy" id="1550"/>
    <lineage>
        <taxon>Bacteria</taxon>
        <taxon>Bacillati</taxon>
        <taxon>Bacillota</taxon>
        <taxon>Clostridia</taxon>
        <taxon>Eubacteriales</taxon>
        <taxon>Clostridiaceae</taxon>
        <taxon>Clostridium</taxon>
    </lineage>
</organism>
<comment type="caution">
    <text evidence="1">The sequence shown here is derived from an EMBL/GenBank/DDBJ whole genome shotgun (WGS) entry which is preliminary data.</text>
</comment>
<evidence type="ECO:0000313" key="2">
    <source>
        <dbReference type="Proteomes" id="UP001501047"/>
    </source>
</evidence>
<dbReference type="Proteomes" id="UP001501047">
    <property type="component" value="Unassembled WGS sequence"/>
</dbReference>
<protein>
    <submittedName>
        <fullName evidence="1">Uncharacterized protein</fullName>
    </submittedName>
</protein>
<gene>
    <name evidence="1" type="ORF">GCM10008908_03210</name>
</gene>
<sequence>MKTMLKIMRMRKNKIPDDILSLFEHIVQTYKGDECDEKFIKAMEEHLAKEQRFRLYEQNGSCSGTGYDKERKAFALKHVDKPLAERMELFTNAFGRTAVLNDDNTITVTFACNHGYYKHAPKGMFRFPASIETYFERCAGGRLYEYQKALGIKLKIKSVDVSPLSENIVNPVVFTFKIVD</sequence>
<dbReference type="EMBL" id="BAAACI010000001">
    <property type="protein sequence ID" value="GAA0765993.1"/>
    <property type="molecule type" value="Genomic_DNA"/>
</dbReference>
<reference evidence="2" key="1">
    <citation type="journal article" date="2019" name="Int. J. Syst. Evol. Microbiol.">
        <title>The Global Catalogue of Microorganisms (GCM) 10K type strain sequencing project: providing services to taxonomists for standard genome sequencing and annotation.</title>
        <authorList>
            <consortium name="The Broad Institute Genomics Platform"/>
            <consortium name="The Broad Institute Genome Sequencing Center for Infectious Disease"/>
            <person name="Wu L."/>
            <person name="Ma J."/>
        </authorList>
    </citation>
    <scope>NUCLEOTIDE SEQUENCE [LARGE SCALE GENOMIC DNA]</scope>
    <source>
        <strain evidence="2">JCM 1417</strain>
    </source>
</reference>
<name>A0ABP3VRM3_CLOSU</name>